<dbReference type="InterPro" id="IPR011991">
    <property type="entry name" value="ArsR-like_HTH"/>
</dbReference>
<evidence type="ECO:0000256" key="3">
    <source>
        <dbReference type="ARBA" id="ARBA00023163"/>
    </source>
</evidence>
<reference evidence="5 6" key="1">
    <citation type="submission" date="2018-03" db="EMBL/GenBank/DDBJ databases">
        <title>Genomic Encyclopedia of Archaeal and Bacterial Type Strains, Phase II (KMG-II): from individual species to whole genera.</title>
        <authorList>
            <person name="Goeker M."/>
        </authorList>
    </citation>
    <scope>NUCLEOTIDE SEQUENCE [LARGE SCALE GENOMIC DNA]</scope>
    <source>
        <strain evidence="5 6">DSM 100212</strain>
    </source>
</reference>
<dbReference type="PRINTS" id="PR00033">
    <property type="entry name" value="HTHASNC"/>
</dbReference>
<dbReference type="InterPro" id="IPR036388">
    <property type="entry name" value="WH-like_DNA-bd_sf"/>
</dbReference>
<dbReference type="Pfam" id="PF01037">
    <property type="entry name" value="AsnC_trans_reg"/>
    <property type="match status" value="1"/>
</dbReference>
<name>A0A2T0X0M7_9RHOB</name>
<dbReference type="PROSITE" id="PS00519">
    <property type="entry name" value="HTH_ASNC_1"/>
    <property type="match status" value="1"/>
</dbReference>
<evidence type="ECO:0000259" key="4">
    <source>
        <dbReference type="PROSITE" id="PS50956"/>
    </source>
</evidence>
<dbReference type="Gene3D" id="3.30.70.920">
    <property type="match status" value="1"/>
</dbReference>
<keyword evidence="1" id="KW-0805">Transcription regulation</keyword>
<dbReference type="SMART" id="SM00344">
    <property type="entry name" value="HTH_ASNC"/>
    <property type="match status" value="1"/>
</dbReference>
<keyword evidence="2" id="KW-0238">DNA-binding</keyword>
<dbReference type="InterPro" id="IPR019888">
    <property type="entry name" value="Tscrpt_reg_AsnC-like"/>
</dbReference>
<accession>A0A2T0X0M7</accession>
<dbReference type="Gene3D" id="1.10.10.10">
    <property type="entry name" value="Winged helix-like DNA-binding domain superfamily/Winged helix DNA-binding domain"/>
    <property type="match status" value="1"/>
</dbReference>
<feature type="domain" description="HTH asnC-type" evidence="4">
    <location>
        <begin position="4"/>
        <end position="65"/>
    </location>
</feature>
<dbReference type="GO" id="GO:0043200">
    <property type="term" value="P:response to amino acid"/>
    <property type="evidence" value="ECO:0007669"/>
    <property type="project" value="TreeGrafter"/>
</dbReference>
<proteinExistence type="predicted"/>
<dbReference type="AlphaFoldDB" id="A0A2T0X0M7"/>
<evidence type="ECO:0000313" key="6">
    <source>
        <dbReference type="Proteomes" id="UP000238392"/>
    </source>
</evidence>
<dbReference type="GO" id="GO:0006355">
    <property type="term" value="P:regulation of DNA-templated transcription"/>
    <property type="evidence" value="ECO:0007669"/>
    <property type="project" value="UniProtKB-ARBA"/>
</dbReference>
<dbReference type="Pfam" id="PF13412">
    <property type="entry name" value="HTH_24"/>
    <property type="match status" value="1"/>
</dbReference>
<evidence type="ECO:0000256" key="2">
    <source>
        <dbReference type="ARBA" id="ARBA00023125"/>
    </source>
</evidence>
<dbReference type="GO" id="GO:0043565">
    <property type="term" value="F:sequence-specific DNA binding"/>
    <property type="evidence" value="ECO:0007669"/>
    <property type="project" value="InterPro"/>
</dbReference>
<dbReference type="PANTHER" id="PTHR30154">
    <property type="entry name" value="LEUCINE-RESPONSIVE REGULATORY PROTEIN"/>
    <property type="match status" value="1"/>
</dbReference>
<evidence type="ECO:0000313" key="5">
    <source>
        <dbReference type="EMBL" id="PRY92491.1"/>
    </source>
</evidence>
<dbReference type="GO" id="GO:0005829">
    <property type="term" value="C:cytosol"/>
    <property type="evidence" value="ECO:0007669"/>
    <property type="project" value="TreeGrafter"/>
</dbReference>
<dbReference type="InterPro" id="IPR019887">
    <property type="entry name" value="Tscrpt_reg_AsnC/Lrp_C"/>
</dbReference>
<keyword evidence="6" id="KW-1185">Reference proteome</keyword>
<dbReference type="PANTHER" id="PTHR30154:SF34">
    <property type="entry name" value="TRANSCRIPTIONAL REGULATOR AZLB"/>
    <property type="match status" value="1"/>
</dbReference>
<evidence type="ECO:0000256" key="1">
    <source>
        <dbReference type="ARBA" id="ARBA00023015"/>
    </source>
</evidence>
<protein>
    <submittedName>
        <fullName evidence="5">Lrp/AsnC family leucine-responsive transcriptional regulator</fullName>
    </submittedName>
</protein>
<dbReference type="InterPro" id="IPR036390">
    <property type="entry name" value="WH_DNA-bd_sf"/>
</dbReference>
<sequence>MHSLDTKDIRILAILQKEGRIPMTELAERVGLSTTPCARRVAQMEKSGVISGYGARINAAQVGLTLTVFVFVELAEQSTRAVEDFTRQISAFDEVIECHLMSGSRDILLRIVARDLTAYDRFLERHMMQVSGIRSMTTSFALRPLVQRDTLPLA</sequence>
<keyword evidence="3" id="KW-0804">Transcription</keyword>
<dbReference type="SUPFAM" id="SSF54909">
    <property type="entry name" value="Dimeric alpha+beta barrel"/>
    <property type="match status" value="1"/>
</dbReference>
<dbReference type="RefSeq" id="WP_106263004.1">
    <property type="nucleotide sequence ID" value="NZ_PVTQ01000002.1"/>
</dbReference>
<comment type="caution">
    <text evidence="5">The sequence shown here is derived from an EMBL/GenBank/DDBJ whole genome shotgun (WGS) entry which is preliminary data.</text>
</comment>
<dbReference type="OrthoDB" id="9803143at2"/>
<dbReference type="SUPFAM" id="SSF46785">
    <property type="entry name" value="Winged helix' DNA-binding domain"/>
    <property type="match status" value="1"/>
</dbReference>
<organism evidence="5 6">
    <name type="scientific">Donghicola tyrosinivorans</name>
    <dbReference type="NCBI Taxonomy" id="1652492"/>
    <lineage>
        <taxon>Bacteria</taxon>
        <taxon>Pseudomonadati</taxon>
        <taxon>Pseudomonadota</taxon>
        <taxon>Alphaproteobacteria</taxon>
        <taxon>Rhodobacterales</taxon>
        <taxon>Roseobacteraceae</taxon>
        <taxon>Donghicola</taxon>
    </lineage>
</organism>
<dbReference type="InterPro" id="IPR000485">
    <property type="entry name" value="AsnC-type_HTH_dom"/>
</dbReference>
<gene>
    <name evidence="5" type="ORF">CLV74_102406</name>
</gene>
<dbReference type="CDD" id="cd00090">
    <property type="entry name" value="HTH_ARSR"/>
    <property type="match status" value="1"/>
</dbReference>
<dbReference type="PROSITE" id="PS50956">
    <property type="entry name" value="HTH_ASNC_2"/>
    <property type="match status" value="1"/>
</dbReference>
<dbReference type="Proteomes" id="UP000238392">
    <property type="component" value="Unassembled WGS sequence"/>
</dbReference>
<dbReference type="EMBL" id="PVTQ01000002">
    <property type="protein sequence ID" value="PRY92491.1"/>
    <property type="molecule type" value="Genomic_DNA"/>
</dbReference>
<dbReference type="InterPro" id="IPR019885">
    <property type="entry name" value="Tscrpt_reg_HTH_AsnC-type_CS"/>
</dbReference>
<dbReference type="InterPro" id="IPR011008">
    <property type="entry name" value="Dimeric_a/b-barrel"/>
</dbReference>